<dbReference type="AlphaFoldDB" id="A0AA39C952"/>
<dbReference type="EMBL" id="JAQQBS010001423">
    <property type="protein sequence ID" value="KAK0160207.1"/>
    <property type="molecule type" value="Genomic_DNA"/>
</dbReference>
<dbReference type="InterPro" id="IPR036397">
    <property type="entry name" value="RNaseH_sf"/>
</dbReference>
<evidence type="ECO:0000313" key="2">
    <source>
        <dbReference type="Proteomes" id="UP001168990"/>
    </source>
</evidence>
<reference evidence="1" key="1">
    <citation type="journal article" date="2023" name="bioRxiv">
        <title>Scaffold-level genome assemblies of two parasitoid biocontrol wasps reveal the parthenogenesis mechanism and an associated novel virus.</title>
        <authorList>
            <person name="Inwood S."/>
            <person name="Skelly J."/>
            <person name="Guhlin J."/>
            <person name="Harrop T."/>
            <person name="Goldson S."/>
            <person name="Dearden P."/>
        </authorList>
    </citation>
    <scope>NUCLEOTIDE SEQUENCE</scope>
    <source>
        <strain evidence="1">Irish</strain>
        <tissue evidence="1">Whole body</tissue>
    </source>
</reference>
<dbReference type="InterPro" id="IPR012337">
    <property type="entry name" value="RNaseH-like_sf"/>
</dbReference>
<reference evidence="1" key="2">
    <citation type="submission" date="2023-03" db="EMBL/GenBank/DDBJ databases">
        <authorList>
            <person name="Inwood S.N."/>
            <person name="Skelly J.G."/>
            <person name="Guhlin J."/>
            <person name="Harrop T.W.R."/>
            <person name="Goldson S.G."/>
            <person name="Dearden P.K."/>
        </authorList>
    </citation>
    <scope>NUCLEOTIDE SEQUENCE</scope>
    <source>
        <strain evidence="1">Irish</strain>
        <tissue evidence="1">Whole body</tissue>
    </source>
</reference>
<proteinExistence type="predicted"/>
<sequence>MDIGVNITKDLSPKKIKFLPPYNQNYDAVLEENFGNKARPEAYQLRRDSIEFHDSVMQIRRVREEREMKEYNCKVCLRYDNAKIGGTEGVSTNANESFNNMVASRPPKSRLYGTTDSYSTRCYVTTLVKNDGQKWITDINKKCQLSPGSRTEKHYNKEDAKACCRYSKCSTSAFKKRRLFLKQKKSDLLASIDENTDSIILYFDLETSGFNIDADIFQIAVKYESYSFSSYINLTRKIPEKVSEVHGLTFMNGQLHYHCKPVVAVNLQEALIVSGFADTYPVIKAATRLAKKGDNKLENFAQRLNINSCDAHNAMSDVAMLEKIDQNLNITKDDIIKSYLSWSAAKTQVTLTKKNNSQMKFYRILNNCTSKSTREKMIAADISVKVIESTYKQYGLQGLFRLLGRDHNGKVLVSLRKSVINKLYEGLKKIYKE</sequence>
<evidence type="ECO:0008006" key="3">
    <source>
        <dbReference type="Google" id="ProtNLM"/>
    </source>
</evidence>
<keyword evidence="2" id="KW-1185">Reference proteome</keyword>
<evidence type="ECO:0000313" key="1">
    <source>
        <dbReference type="EMBL" id="KAK0160207.1"/>
    </source>
</evidence>
<dbReference type="Gene3D" id="3.30.420.10">
    <property type="entry name" value="Ribonuclease H-like superfamily/Ribonuclease H"/>
    <property type="match status" value="1"/>
</dbReference>
<dbReference type="Proteomes" id="UP001168990">
    <property type="component" value="Unassembled WGS sequence"/>
</dbReference>
<protein>
    <recommendedName>
        <fullName evidence="3">Exonuclease domain-containing protein</fullName>
    </recommendedName>
</protein>
<dbReference type="GO" id="GO:0003676">
    <property type="term" value="F:nucleic acid binding"/>
    <property type="evidence" value="ECO:0007669"/>
    <property type="project" value="InterPro"/>
</dbReference>
<organism evidence="1 2">
    <name type="scientific">Microctonus aethiopoides</name>
    <dbReference type="NCBI Taxonomy" id="144406"/>
    <lineage>
        <taxon>Eukaryota</taxon>
        <taxon>Metazoa</taxon>
        <taxon>Ecdysozoa</taxon>
        <taxon>Arthropoda</taxon>
        <taxon>Hexapoda</taxon>
        <taxon>Insecta</taxon>
        <taxon>Pterygota</taxon>
        <taxon>Neoptera</taxon>
        <taxon>Endopterygota</taxon>
        <taxon>Hymenoptera</taxon>
        <taxon>Apocrita</taxon>
        <taxon>Ichneumonoidea</taxon>
        <taxon>Braconidae</taxon>
        <taxon>Euphorinae</taxon>
        <taxon>Microctonus</taxon>
    </lineage>
</organism>
<dbReference type="SUPFAM" id="SSF53098">
    <property type="entry name" value="Ribonuclease H-like"/>
    <property type="match status" value="1"/>
</dbReference>
<accession>A0AA39C952</accession>
<comment type="caution">
    <text evidence="1">The sequence shown here is derived from an EMBL/GenBank/DDBJ whole genome shotgun (WGS) entry which is preliminary data.</text>
</comment>
<name>A0AA39C952_9HYME</name>
<gene>
    <name evidence="1" type="ORF">PV328_007635</name>
</gene>